<comment type="caution">
    <text evidence="2">The sequence shown here is derived from an EMBL/GenBank/DDBJ whole genome shotgun (WGS) entry which is preliminary data.</text>
</comment>
<feature type="compositionally biased region" description="Polar residues" evidence="1">
    <location>
        <begin position="33"/>
        <end position="42"/>
    </location>
</feature>
<evidence type="ECO:0000256" key="1">
    <source>
        <dbReference type="SAM" id="MobiDB-lite"/>
    </source>
</evidence>
<protein>
    <submittedName>
        <fullName evidence="2">Uncharacterized protein</fullName>
    </submittedName>
</protein>
<sequence>YYSSFINATGDRRPHYYAEYANLTSPGLPPRPGNTSARSDGQPSVDYSEYAGVQVNGYSPQNFGAPPSPLSRFAPTTSPGPMGPDLASYISSAADNALGYSASSPQATTFGHQMAISLRQ</sequence>
<feature type="region of interest" description="Disordered" evidence="1">
    <location>
        <begin position="22"/>
        <end position="87"/>
    </location>
</feature>
<feature type="non-terminal residue" evidence="2">
    <location>
        <position position="1"/>
    </location>
</feature>
<dbReference type="Proteomes" id="UP001152795">
    <property type="component" value="Unassembled WGS sequence"/>
</dbReference>
<proteinExistence type="predicted"/>
<dbReference type="EMBL" id="CACRXK020001235">
    <property type="protein sequence ID" value="CAB3987790.1"/>
    <property type="molecule type" value="Genomic_DNA"/>
</dbReference>
<reference evidence="2" key="1">
    <citation type="submission" date="2020-04" db="EMBL/GenBank/DDBJ databases">
        <authorList>
            <person name="Alioto T."/>
            <person name="Alioto T."/>
            <person name="Gomez Garrido J."/>
        </authorList>
    </citation>
    <scope>NUCLEOTIDE SEQUENCE</scope>
    <source>
        <strain evidence="2">A484AB</strain>
    </source>
</reference>
<evidence type="ECO:0000313" key="3">
    <source>
        <dbReference type="Proteomes" id="UP001152795"/>
    </source>
</evidence>
<organism evidence="2 3">
    <name type="scientific">Paramuricea clavata</name>
    <name type="common">Red gorgonian</name>
    <name type="synonym">Violescent sea-whip</name>
    <dbReference type="NCBI Taxonomy" id="317549"/>
    <lineage>
        <taxon>Eukaryota</taxon>
        <taxon>Metazoa</taxon>
        <taxon>Cnidaria</taxon>
        <taxon>Anthozoa</taxon>
        <taxon>Octocorallia</taxon>
        <taxon>Malacalcyonacea</taxon>
        <taxon>Plexauridae</taxon>
        <taxon>Paramuricea</taxon>
    </lineage>
</organism>
<keyword evidence="3" id="KW-1185">Reference proteome</keyword>
<dbReference type="AlphaFoldDB" id="A0A7D9DKI4"/>
<evidence type="ECO:0000313" key="2">
    <source>
        <dbReference type="EMBL" id="CAB3987790.1"/>
    </source>
</evidence>
<gene>
    <name evidence="2" type="ORF">PACLA_8A088599</name>
</gene>
<accession>A0A7D9DKI4</accession>
<name>A0A7D9DKI4_PARCT</name>